<feature type="region of interest" description="Disordered" evidence="1">
    <location>
        <begin position="1"/>
        <end position="27"/>
    </location>
</feature>
<feature type="compositionally biased region" description="Basic residues" evidence="1">
    <location>
        <begin position="166"/>
        <end position="181"/>
    </location>
</feature>
<proteinExistence type="predicted"/>
<gene>
    <name evidence="2" type="primary">GET3_47</name>
    <name evidence="2" type="ORF">PGTUg99_005173</name>
</gene>
<protein>
    <submittedName>
        <fullName evidence="2">Golgi to ER traffic-protein</fullName>
    </submittedName>
</protein>
<dbReference type="PANTHER" id="PTHR48193">
    <property type="entry name" value="ZINC METALLOPROTEASE ZMPB-RELATED"/>
    <property type="match status" value="1"/>
</dbReference>
<sequence length="309" mass="33694">MHPIPTSSSNKSKTPMPNLTSAKSGSLSPVIVINSAVASNLRAAANTSGSSVRTYGSPRSLCFQGQSLSDLLASPANPPSLTSNKASRPRRSAQLKDPSTSKGKGSAASVPPASNNTQPLDPNKNKRVLPDSTLPENSAQNKDMDVVDEGVDELEEQSDKEEAPKKRGGKGKGKAQKKTPKTPKPPKTPRLKVSEMTPEQKLERDRKSKQRKEEKDNCVYAIPPQPGALLAPMWPLLTCEEARIAHKDMLVKSRNPHWNYGPELMDKVAKIVKAFGKDFADDEFYTKMDGFKPDLEAIQAFGLVYKDEF</sequence>
<accession>A0A5B0P7L0</accession>
<feature type="compositionally biased region" description="Basic and acidic residues" evidence="1">
    <location>
        <begin position="198"/>
        <end position="216"/>
    </location>
</feature>
<dbReference type="InterPro" id="IPR053094">
    <property type="entry name" value="Zinc_metalloprotease_ZmpB"/>
</dbReference>
<evidence type="ECO:0000313" key="3">
    <source>
        <dbReference type="Proteomes" id="UP000325313"/>
    </source>
</evidence>
<dbReference type="EMBL" id="VDEP01000357">
    <property type="protein sequence ID" value="KAA1097053.1"/>
    <property type="molecule type" value="Genomic_DNA"/>
</dbReference>
<dbReference type="PANTHER" id="PTHR48193:SF2">
    <property type="entry name" value="ZINC METALLOPROTEASE ZMPB"/>
    <property type="match status" value="1"/>
</dbReference>
<dbReference type="Proteomes" id="UP000325313">
    <property type="component" value="Unassembled WGS sequence"/>
</dbReference>
<dbReference type="AlphaFoldDB" id="A0A5B0P7L0"/>
<reference evidence="2 3" key="1">
    <citation type="submission" date="2019-05" db="EMBL/GenBank/DDBJ databases">
        <title>Emergence of the Ug99 lineage of the wheat stem rust pathogen through somatic hybridization.</title>
        <authorList>
            <person name="Li F."/>
            <person name="Upadhyaya N.M."/>
            <person name="Sperschneider J."/>
            <person name="Matny O."/>
            <person name="Nguyen-Phuc H."/>
            <person name="Mago R."/>
            <person name="Raley C."/>
            <person name="Miller M.E."/>
            <person name="Silverstein K.A.T."/>
            <person name="Henningsen E."/>
            <person name="Hirsch C.D."/>
            <person name="Visser B."/>
            <person name="Pretorius Z.A."/>
            <person name="Steffenson B.J."/>
            <person name="Schwessinger B."/>
            <person name="Dodds P.N."/>
            <person name="Figueroa M."/>
        </authorList>
    </citation>
    <scope>NUCLEOTIDE SEQUENCE [LARGE SCALE GENOMIC DNA]</scope>
    <source>
        <strain evidence="2 3">Ug99</strain>
    </source>
</reference>
<evidence type="ECO:0000256" key="1">
    <source>
        <dbReference type="SAM" id="MobiDB-lite"/>
    </source>
</evidence>
<feature type="region of interest" description="Disordered" evidence="1">
    <location>
        <begin position="70"/>
        <end position="216"/>
    </location>
</feature>
<name>A0A5B0P7L0_PUCGR</name>
<evidence type="ECO:0000313" key="2">
    <source>
        <dbReference type="EMBL" id="KAA1097053.1"/>
    </source>
</evidence>
<feature type="compositionally biased region" description="Acidic residues" evidence="1">
    <location>
        <begin position="146"/>
        <end position="159"/>
    </location>
</feature>
<organism evidence="2 3">
    <name type="scientific">Puccinia graminis f. sp. tritici</name>
    <dbReference type="NCBI Taxonomy" id="56615"/>
    <lineage>
        <taxon>Eukaryota</taxon>
        <taxon>Fungi</taxon>
        <taxon>Dikarya</taxon>
        <taxon>Basidiomycota</taxon>
        <taxon>Pucciniomycotina</taxon>
        <taxon>Pucciniomycetes</taxon>
        <taxon>Pucciniales</taxon>
        <taxon>Pucciniaceae</taxon>
        <taxon>Puccinia</taxon>
    </lineage>
</organism>
<comment type="caution">
    <text evidence="2">The sequence shown here is derived from an EMBL/GenBank/DDBJ whole genome shotgun (WGS) entry which is preliminary data.</text>
</comment>